<dbReference type="STRING" id="333673.A0A3M0K1X3"/>
<feature type="region of interest" description="Disordered" evidence="1">
    <location>
        <begin position="102"/>
        <end position="121"/>
    </location>
</feature>
<comment type="caution">
    <text evidence="2">The sequence shown here is derived from an EMBL/GenBank/DDBJ whole genome shotgun (WGS) entry which is preliminary data.</text>
</comment>
<accession>A0A3M0K1X3</accession>
<keyword evidence="3" id="KW-1185">Reference proteome</keyword>
<evidence type="ECO:0000313" key="2">
    <source>
        <dbReference type="EMBL" id="RMC07225.1"/>
    </source>
</evidence>
<dbReference type="AlphaFoldDB" id="A0A3M0K1X3"/>
<evidence type="ECO:0000256" key="1">
    <source>
        <dbReference type="SAM" id="MobiDB-lite"/>
    </source>
</evidence>
<name>A0A3M0K1X3_HIRRU</name>
<protein>
    <submittedName>
        <fullName evidence="2">Uncharacterized protein</fullName>
    </submittedName>
</protein>
<dbReference type="OrthoDB" id="9393938at2759"/>
<dbReference type="EMBL" id="QRBI01000120">
    <property type="protein sequence ID" value="RMC07225.1"/>
    <property type="molecule type" value="Genomic_DNA"/>
</dbReference>
<sequence length="253" mass="28833">METNIYEEEQGSPYLTSAKCLGTPKEARYEEYQRKTENQMSPYESQSALLEPELSLLSVSPLLDHNETSSQLGLAAGRASATNQPETKHLCEELSCSARHTSKEDPLDLPMHTEWPVLTGKNSDKKPEANYEIRVIEHKPCAITFSDFEFLPQEADTKLHICEAGEADNFSSEEEEAGNRGDDDTFTELPLYEAFFKGFQRRNVSQRKEAKHELTKYQPICHLEDGNNHSEKALKDHDKEEKHMELEVIQVTL</sequence>
<dbReference type="Proteomes" id="UP000269221">
    <property type="component" value="Unassembled WGS sequence"/>
</dbReference>
<evidence type="ECO:0000313" key="3">
    <source>
        <dbReference type="Proteomes" id="UP000269221"/>
    </source>
</evidence>
<proteinExistence type="predicted"/>
<gene>
    <name evidence="2" type="ORF">DUI87_16681</name>
</gene>
<reference evidence="2 3" key="1">
    <citation type="submission" date="2018-07" db="EMBL/GenBank/DDBJ databases">
        <title>A high quality draft genome assembly of the barn swallow (H. rustica rustica).</title>
        <authorList>
            <person name="Formenti G."/>
            <person name="Chiara M."/>
            <person name="Poveda L."/>
            <person name="Francoijs K.-J."/>
            <person name="Bonisoli-Alquati A."/>
            <person name="Canova L."/>
            <person name="Gianfranceschi L."/>
            <person name="Horner D.S."/>
            <person name="Saino N."/>
        </authorList>
    </citation>
    <scope>NUCLEOTIDE SEQUENCE [LARGE SCALE GENOMIC DNA]</scope>
    <source>
        <strain evidence="2">Chelidonia</strain>
        <tissue evidence="2">Blood</tissue>
    </source>
</reference>
<organism evidence="2 3">
    <name type="scientific">Hirundo rustica rustica</name>
    <dbReference type="NCBI Taxonomy" id="333673"/>
    <lineage>
        <taxon>Eukaryota</taxon>
        <taxon>Metazoa</taxon>
        <taxon>Chordata</taxon>
        <taxon>Craniata</taxon>
        <taxon>Vertebrata</taxon>
        <taxon>Euteleostomi</taxon>
        <taxon>Archelosauria</taxon>
        <taxon>Archosauria</taxon>
        <taxon>Dinosauria</taxon>
        <taxon>Saurischia</taxon>
        <taxon>Theropoda</taxon>
        <taxon>Coelurosauria</taxon>
        <taxon>Aves</taxon>
        <taxon>Neognathae</taxon>
        <taxon>Neoaves</taxon>
        <taxon>Telluraves</taxon>
        <taxon>Australaves</taxon>
        <taxon>Passeriformes</taxon>
        <taxon>Sylvioidea</taxon>
        <taxon>Hirundinidae</taxon>
        <taxon>Hirundo</taxon>
    </lineage>
</organism>